<proteinExistence type="predicted"/>
<accession>A0A379ZJA2</accession>
<dbReference type="AlphaFoldDB" id="A0A379ZJA2"/>
<organism evidence="1 2">
    <name type="scientific">Shewanella algae</name>
    <dbReference type="NCBI Taxonomy" id="38313"/>
    <lineage>
        <taxon>Bacteria</taxon>
        <taxon>Pseudomonadati</taxon>
        <taxon>Pseudomonadota</taxon>
        <taxon>Gammaproteobacteria</taxon>
        <taxon>Alteromonadales</taxon>
        <taxon>Shewanellaceae</taxon>
        <taxon>Shewanella</taxon>
    </lineage>
</organism>
<keyword evidence="1" id="KW-0489">Methyltransferase</keyword>
<evidence type="ECO:0000313" key="1">
    <source>
        <dbReference type="EMBL" id="SUI62369.1"/>
    </source>
</evidence>
<protein>
    <submittedName>
        <fullName evidence="1">Methyltransferase domain</fullName>
    </submittedName>
</protein>
<dbReference type="EMBL" id="UGYO01000001">
    <property type="protein sequence ID" value="SUI62369.1"/>
    <property type="molecule type" value="Genomic_DNA"/>
</dbReference>
<dbReference type="Proteomes" id="UP000254069">
    <property type="component" value="Unassembled WGS sequence"/>
</dbReference>
<dbReference type="SUPFAM" id="SSF53335">
    <property type="entry name" value="S-adenosyl-L-methionine-dependent methyltransferases"/>
    <property type="match status" value="1"/>
</dbReference>
<dbReference type="GO" id="GO:0032259">
    <property type="term" value="P:methylation"/>
    <property type="evidence" value="ECO:0007669"/>
    <property type="project" value="UniProtKB-KW"/>
</dbReference>
<name>A0A379ZJA2_9GAMM</name>
<keyword evidence="1" id="KW-0808">Transferase</keyword>
<keyword evidence="2" id="KW-1185">Reference proteome</keyword>
<gene>
    <name evidence="1" type="ORF">NCTC10738_01629</name>
</gene>
<reference evidence="1 2" key="1">
    <citation type="submission" date="2018-06" db="EMBL/GenBank/DDBJ databases">
        <authorList>
            <consortium name="Pathogen Informatics"/>
            <person name="Doyle S."/>
        </authorList>
    </citation>
    <scope>NUCLEOTIDE SEQUENCE [LARGE SCALE GENOMIC DNA]</scope>
    <source>
        <strain evidence="1 2">NCTC10738</strain>
    </source>
</reference>
<dbReference type="Pfam" id="PF13489">
    <property type="entry name" value="Methyltransf_23"/>
    <property type="match status" value="1"/>
</dbReference>
<sequence>MRRCPLCHNDHAELSFQDKKRGFYLCPECRLLFADSSSYLLPDAEKQRYGRARQAGKQKQLARFIHPLLEQLQSLQPAPLFGLNFGRVLSEEGLQQISNAGHHLQQFDPFFAADHQLLHHQYDFICCFRVFEHFRTPAKEWSLIETLLKPGGWLAISTPLLTSLTAFAKWHYKNNPTHVSFYQQQTFAYLASLGKFKLIFAAQDFILMQKTSGSAITRDLDAEPPLVD</sequence>
<dbReference type="RefSeq" id="WP_025888988.1">
    <property type="nucleotide sequence ID" value="NZ_AP024609.1"/>
</dbReference>
<dbReference type="InterPro" id="IPR029063">
    <property type="entry name" value="SAM-dependent_MTases_sf"/>
</dbReference>
<evidence type="ECO:0000313" key="2">
    <source>
        <dbReference type="Proteomes" id="UP000254069"/>
    </source>
</evidence>
<dbReference type="Gene3D" id="3.40.50.150">
    <property type="entry name" value="Vaccinia Virus protein VP39"/>
    <property type="match status" value="1"/>
</dbReference>
<dbReference type="GO" id="GO:0008168">
    <property type="term" value="F:methyltransferase activity"/>
    <property type="evidence" value="ECO:0007669"/>
    <property type="project" value="UniProtKB-KW"/>
</dbReference>
<dbReference type="KEGG" id="salg:BS332_07505"/>